<dbReference type="Gene3D" id="3.30.200.20">
    <property type="entry name" value="Phosphorylase Kinase, domain 1"/>
    <property type="match status" value="1"/>
</dbReference>
<dbReference type="CDD" id="cd00028">
    <property type="entry name" value="B_lectin"/>
    <property type="match status" value="1"/>
</dbReference>
<gene>
    <name evidence="20" type="ORF">DCAR_0102221</name>
</gene>
<dbReference type="InterPro" id="IPR017441">
    <property type="entry name" value="Protein_kinase_ATP_BS"/>
</dbReference>
<dbReference type="InterPro" id="IPR000858">
    <property type="entry name" value="S_locus_glycoprot_dom"/>
</dbReference>
<evidence type="ECO:0000256" key="9">
    <source>
        <dbReference type="ARBA" id="ARBA00022741"/>
    </source>
</evidence>
<name>A0A166GYQ3_DAUCS</name>
<reference evidence="20" key="1">
    <citation type="journal article" date="2016" name="Nat. Genet.">
        <title>A high-quality carrot genome assembly provides new insights into carotenoid accumulation and asterid genome evolution.</title>
        <authorList>
            <person name="Iorizzo M."/>
            <person name="Ellison S."/>
            <person name="Senalik D."/>
            <person name="Zeng P."/>
            <person name="Satapoomin P."/>
            <person name="Huang J."/>
            <person name="Bowman M."/>
            <person name="Iovene M."/>
            <person name="Sanseverino W."/>
            <person name="Cavagnaro P."/>
            <person name="Yildiz M."/>
            <person name="Macko-Podgorni A."/>
            <person name="Moranska E."/>
            <person name="Grzebelus E."/>
            <person name="Grzebelus D."/>
            <person name="Ashrafi H."/>
            <person name="Zheng Z."/>
            <person name="Cheng S."/>
            <person name="Spooner D."/>
            <person name="Van Deynze A."/>
            <person name="Simon P."/>
        </authorList>
    </citation>
    <scope>NUCLEOTIDE SEQUENCE</scope>
    <source>
        <tissue evidence="20">Leaf</tissue>
    </source>
</reference>
<keyword evidence="11 19" id="KW-0067">ATP-binding</keyword>
<evidence type="ECO:0000256" key="13">
    <source>
        <dbReference type="ARBA" id="ARBA00023136"/>
    </source>
</evidence>
<evidence type="ECO:0000256" key="7">
    <source>
        <dbReference type="ARBA" id="ARBA00022729"/>
    </source>
</evidence>
<keyword evidence="10 19" id="KW-0418">Kinase</keyword>
<dbReference type="SMART" id="SM00220">
    <property type="entry name" value="S_TKc"/>
    <property type="match status" value="1"/>
</dbReference>
<dbReference type="FunFam" id="1.10.510.10:FF:000227">
    <property type="entry name" value="Serine/threonine-protein kinase"/>
    <property type="match status" value="1"/>
</dbReference>
<dbReference type="AlphaFoldDB" id="A0A166GYQ3"/>
<comment type="subcellular location">
    <subcellularLocation>
        <location evidence="1">Cell membrane</location>
        <topology evidence="1">Single-pass type I membrane protein</topology>
    </subcellularLocation>
</comment>
<dbReference type="InterPro" id="IPR001480">
    <property type="entry name" value="Bulb-type_lectin_dom"/>
</dbReference>
<evidence type="ECO:0000313" key="21">
    <source>
        <dbReference type="Proteomes" id="UP000077755"/>
    </source>
</evidence>
<comment type="catalytic activity">
    <reaction evidence="18 19">
        <text>L-seryl-[protein] + ATP = O-phospho-L-seryl-[protein] + ADP + H(+)</text>
        <dbReference type="Rhea" id="RHEA:17989"/>
        <dbReference type="Rhea" id="RHEA-COMP:9863"/>
        <dbReference type="Rhea" id="RHEA-COMP:11604"/>
        <dbReference type="ChEBI" id="CHEBI:15378"/>
        <dbReference type="ChEBI" id="CHEBI:29999"/>
        <dbReference type="ChEBI" id="CHEBI:30616"/>
        <dbReference type="ChEBI" id="CHEBI:83421"/>
        <dbReference type="ChEBI" id="CHEBI:456216"/>
        <dbReference type="EC" id="2.7.11.1"/>
    </reaction>
</comment>
<keyword evidence="14" id="KW-1015">Disulfide bond</keyword>
<dbReference type="InterPro" id="IPR003609">
    <property type="entry name" value="Pan_app"/>
</dbReference>
<dbReference type="KEGG" id="dcr:108208564"/>
<evidence type="ECO:0000256" key="16">
    <source>
        <dbReference type="ARBA" id="ARBA00023180"/>
    </source>
</evidence>
<dbReference type="InterPro" id="IPR024171">
    <property type="entry name" value="SRK-like_kinase"/>
</dbReference>
<evidence type="ECO:0000256" key="12">
    <source>
        <dbReference type="ARBA" id="ARBA00022989"/>
    </source>
</evidence>
<dbReference type="EMBL" id="CP093343">
    <property type="protein sequence ID" value="WOG83047.1"/>
    <property type="molecule type" value="Genomic_DNA"/>
</dbReference>
<evidence type="ECO:0000256" key="17">
    <source>
        <dbReference type="ARBA" id="ARBA00047899"/>
    </source>
</evidence>
<dbReference type="PROSITE" id="PS00108">
    <property type="entry name" value="PROTEIN_KINASE_ST"/>
    <property type="match status" value="1"/>
</dbReference>
<evidence type="ECO:0000256" key="5">
    <source>
        <dbReference type="ARBA" id="ARBA00022679"/>
    </source>
</evidence>
<dbReference type="Pfam" id="PF08276">
    <property type="entry name" value="PAN_2"/>
    <property type="match status" value="1"/>
</dbReference>
<dbReference type="GO" id="GO:0005524">
    <property type="term" value="F:ATP binding"/>
    <property type="evidence" value="ECO:0007669"/>
    <property type="project" value="UniProtKB-UniRule"/>
</dbReference>
<keyword evidence="7" id="KW-0732">Signal</keyword>
<dbReference type="GO" id="GO:0030246">
    <property type="term" value="F:carbohydrate binding"/>
    <property type="evidence" value="ECO:0007669"/>
    <property type="project" value="UniProtKB-KW"/>
</dbReference>
<proteinExistence type="inferred from homology"/>
<dbReference type="SUPFAM" id="SSF56112">
    <property type="entry name" value="Protein kinase-like (PK-like)"/>
    <property type="match status" value="1"/>
</dbReference>
<evidence type="ECO:0000256" key="11">
    <source>
        <dbReference type="ARBA" id="ARBA00022840"/>
    </source>
</evidence>
<dbReference type="InterPro" id="IPR011009">
    <property type="entry name" value="Kinase-like_dom_sf"/>
</dbReference>
<keyword evidence="4" id="KW-0597">Phosphoprotein</keyword>
<evidence type="ECO:0000256" key="6">
    <source>
        <dbReference type="ARBA" id="ARBA00022692"/>
    </source>
</evidence>
<evidence type="ECO:0000256" key="10">
    <source>
        <dbReference type="ARBA" id="ARBA00022777"/>
    </source>
</evidence>
<dbReference type="SUPFAM" id="SSF51110">
    <property type="entry name" value="alpha-D-mannose-specific plant lectins"/>
    <property type="match status" value="1"/>
</dbReference>
<evidence type="ECO:0000256" key="4">
    <source>
        <dbReference type="ARBA" id="ARBA00022553"/>
    </source>
</evidence>
<keyword evidence="6" id="KW-0812">Transmembrane</keyword>
<evidence type="ECO:0000256" key="18">
    <source>
        <dbReference type="ARBA" id="ARBA00048679"/>
    </source>
</evidence>
<dbReference type="SMART" id="SM00108">
    <property type="entry name" value="B_lectin"/>
    <property type="match status" value="1"/>
</dbReference>
<dbReference type="PROSITE" id="PS50927">
    <property type="entry name" value="BULB_LECTIN"/>
    <property type="match status" value="1"/>
</dbReference>
<keyword evidence="21" id="KW-1185">Reference proteome</keyword>
<dbReference type="GO" id="GO:0048544">
    <property type="term" value="P:recognition of pollen"/>
    <property type="evidence" value="ECO:0007669"/>
    <property type="project" value="InterPro"/>
</dbReference>
<dbReference type="GO" id="GO:0004674">
    <property type="term" value="F:protein serine/threonine kinase activity"/>
    <property type="evidence" value="ECO:0007669"/>
    <property type="project" value="UniProtKB-KW"/>
</dbReference>
<evidence type="ECO:0000313" key="20">
    <source>
        <dbReference type="EMBL" id="WOG83047.1"/>
    </source>
</evidence>
<accession>A0A166GYQ3</accession>
<keyword evidence="13" id="KW-0472">Membrane</keyword>
<protein>
    <recommendedName>
        <fullName evidence="19">Receptor-like serine/threonine-protein kinase</fullName>
        <ecNumber evidence="19">2.7.11.1</ecNumber>
    </recommendedName>
</protein>
<sequence>MDAKQNLFFVPILLFFLCFSTTCHFSFGADSISAYRSLSGDRTIVSSGGNFELGFFKPGKLSKYYIGMWFKKVSAQTVVWVANREKPVTDKYSSELKLVDGNLVLYEKGTEIWSTDTKLKSSSVVAVLLDEGNLVLRNGSSNTTVWQSWDYPTDTWFPGGYLSYDKRTNRTQIPTSWKNSEDPAPGLYTLEIDPIGHQFLIRWNRSRQIWTSGAWNGQIFTNVPEIASGSIFNFTYISNNHGDYLTYFFANSSAYIISRSVMDYNGQIKQFGWLPDQQKWSLFWSEPNTQCQVNAYCGAYGVCNDIFSPLCNCLPGFKSRFEKSWTSGDYSGGCQRYMELESGNAYTTGRKADIFQIHSHMKWPDNPQAFSAVNAERCKSNCLSNISCTAYAYYEKACFTWNGDLFNMQQLSVDDSNGRVIYIRIHSSGSSKNNKGIIYGVVGGSIAILSVLLLIAFRRHKSGIATVIERAAEGTMVAFGYKDLQTATKNFSEMLGKGGFGSVYKGTLPDSTVIAVKKLEGVSQGEKQFRNEISTIGNIQHINLVHLRGFCSQGNKKLLVYEYASNGSLDSHLFNPKKDESILPWTRRYEIALGTARGLVYLHENCRDCIIHCDIKPENILLDSFMCPKVADFGLAKLVGRNFSRVLTTMRGTRGYLAPEWISGGAITAKADVYSFGMMLFEFVSGRRNSEQTRDGKVNFFPAIAANVIMGRGDILTILDPNLNQVADVEEVTNICRVACWCIQENEHVRPTMSQIVQILEGVVDVDMPPDPRGLQVFIDNEDDIVFFTDKASSSNLHIQSDPAWASSFVEEQYTNKKTQGSKIQECESD</sequence>
<keyword evidence="5 19" id="KW-0808">Transferase</keyword>
<dbReference type="Pfam" id="PF00069">
    <property type="entry name" value="Pkinase"/>
    <property type="match status" value="1"/>
</dbReference>
<dbReference type="CDD" id="cd01098">
    <property type="entry name" value="PAN_AP_plant"/>
    <property type="match status" value="1"/>
</dbReference>
<dbReference type="GO" id="GO:0005886">
    <property type="term" value="C:plasma membrane"/>
    <property type="evidence" value="ECO:0007669"/>
    <property type="project" value="UniProtKB-SubCell"/>
</dbReference>
<evidence type="ECO:0000256" key="2">
    <source>
        <dbReference type="ARBA" id="ARBA00022475"/>
    </source>
</evidence>
<evidence type="ECO:0000256" key="14">
    <source>
        <dbReference type="ARBA" id="ARBA00023157"/>
    </source>
</evidence>
<dbReference type="PANTHER" id="PTHR47974:SF19">
    <property type="entry name" value="RECEPTOR-LIKE SERINE_THREONINE-PROTEIN KINASE"/>
    <property type="match status" value="1"/>
</dbReference>
<dbReference type="Gene3D" id="1.10.510.10">
    <property type="entry name" value="Transferase(Phosphotransferase) domain 1"/>
    <property type="match status" value="1"/>
</dbReference>
<dbReference type="Pfam" id="PF01453">
    <property type="entry name" value="B_lectin"/>
    <property type="match status" value="1"/>
</dbReference>
<keyword evidence="3 19" id="KW-0723">Serine/threonine-protein kinase</keyword>
<dbReference type="InterPro" id="IPR000719">
    <property type="entry name" value="Prot_kinase_dom"/>
</dbReference>
<dbReference type="Proteomes" id="UP000077755">
    <property type="component" value="Chromosome 1"/>
</dbReference>
<organism evidence="20 21">
    <name type="scientific">Daucus carota subsp. sativus</name>
    <name type="common">Carrot</name>
    <dbReference type="NCBI Taxonomy" id="79200"/>
    <lineage>
        <taxon>Eukaryota</taxon>
        <taxon>Viridiplantae</taxon>
        <taxon>Streptophyta</taxon>
        <taxon>Embryophyta</taxon>
        <taxon>Tracheophyta</taxon>
        <taxon>Spermatophyta</taxon>
        <taxon>Magnoliopsida</taxon>
        <taxon>eudicotyledons</taxon>
        <taxon>Gunneridae</taxon>
        <taxon>Pentapetalae</taxon>
        <taxon>asterids</taxon>
        <taxon>campanulids</taxon>
        <taxon>Apiales</taxon>
        <taxon>Apiaceae</taxon>
        <taxon>Apioideae</taxon>
        <taxon>Scandiceae</taxon>
        <taxon>Daucinae</taxon>
        <taxon>Daucus</taxon>
        <taxon>Daucus sect. Daucus</taxon>
    </lineage>
</organism>
<evidence type="ECO:0000256" key="8">
    <source>
        <dbReference type="ARBA" id="ARBA00022734"/>
    </source>
</evidence>
<comment type="similarity">
    <text evidence="19">Belongs to the protein kinase superfamily. Ser/Thr protein kinase family.</text>
</comment>
<reference evidence="20" key="2">
    <citation type="submission" date="2022-03" db="EMBL/GenBank/DDBJ databases">
        <title>Draft title - Genomic analysis of global carrot germplasm unveils the trajectory of domestication and the origin of high carotenoid orange carrot.</title>
        <authorList>
            <person name="Iorizzo M."/>
            <person name="Ellison S."/>
            <person name="Senalik D."/>
            <person name="Macko-Podgorni A."/>
            <person name="Grzebelus D."/>
            <person name="Bostan H."/>
            <person name="Rolling W."/>
            <person name="Curaba J."/>
            <person name="Simon P."/>
        </authorList>
    </citation>
    <scope>NUCLEOTIDE SEQUENCE</scope>
    <source>
        <tissue evidence="20">Leaf</tissue>
    </source>
</reference>
<dbReference type="SMART" id="SM00473">
    <property type="entry name" value="PAN_AP"/>
    <property type="match status" value="1"/>
</dbReference>
<dbReference type="InterPro" id="IPR036426">
    <property type="entry name" value="Bulb-type_lectin_dom_sf"/>
</dbReference>
<evidence type="ECO:0000256" key="1">
    <source>
        <dbReference type="ARBA" id="ARBA00004251"/>
    </source>
</evidence>
<dbReference type="OrthoDB" id="643280at2759"/>
<dbReference type="CDD" id="cd14066">
    <property type="entry name" value="STKc_IRAK"/>
    <property type="match status" value="1"/>
</dbReference>
<evidence type="ECO:0000256" key="3">
    <source>
        <dbReference type="ARBA" id="ARBA00022527"/>
    </source>
</evidence>
<keyword evidence="2" id="KW-1003">Cell membrane</keyword>
<evidence type="ECO:0000256" key="15">
    <source>
        <dbReference type="ARBA" id="ARBA00023170"/>
    </source>
</evidence>
<keyword evidence="9 19" id="KW-0547">Nucleotide-binding</keyword>
<keyword evidence="12" id="KW-1133">Transmembrane helix</keyword>
<evidence type="ECO:0000256" key="19">
    <source>
        <dbReference type="PIRNR" id="PIRNR000641"/>
    </source>
</evidence>
<comment type="catalytic activity">
    <reaction evidence="17 19">
        <text>L-threonyl-[protein] + ATP = O-phospho-L-threonyl-[protein] + ADP + H(+)</text>
        <dbReference type="Rhea" id="RHEA:46608"/>
        <dbReference type="Rhea" id="RHEA-COMP:11060"/>
        <dbReference type="Rhea" id="RHEA-COMP:11605"/>
        <dbReference type="ChEBI" id="CHEBI:15378"/>
        <dbReference type="ChEBI" id="CHEBI:30013"/>
        <dbReference type="ChEBI" id="CHEBI:30616"/>
        <dbReference type="ChEBI" id="CHEBI:61977"/>
        <dbReference type="ChEBI" id="CHEBI:456216"/>
        <dbReference type="EC" id="2.7.11.1"/>
    </reaction>
</comment>
<dbReference type="FunFam" id="3.30.200.20:FF:000370">
    <property type="entry name" value="Receptor-like protein kinase 4"/>
    <property type="match status" value="1"/>
</dbReference>
<dbReference type="EC" id="2.7.11.1" evidence="19"/>
<keyword evidence="8" id="KW-0430">Lectin</keyword>
<keyword evidence="15" id="KW-0675">Receptor</keyword>
<dbReference type="PROSITE" id="PS00107">
    <property type="entry name" value="PROTEIN_KINASE_ATP"/>
    <property type="match status" value="1"/>
</dbReference>
<dbReference type="PROSITE" id="PS50948">
    <property type="entry name" value="PAN"/>
    <property type="match status" value="1"/>
</dbReference>
<dbReference type="PIRSF" id="PIRSF000641">
    <property type="entry name" value="SRK"/>
    <property type="match status" value="1"/>
</dbReference>
<dbReference type="PROSITE" id="PS50011">
    <property type="entry name" value="PROTEIN_KINASE_DOM"/>
    <property type="match status" value="1"/>
</dbReference>
<keyword evidence="16" id="KW-0325">Glycoprotein</keyword>
<dbReference type="InterPro" id="IPR008271">
    <property type="entry name" value="Ser/Thr_kinase_AS"/>
</dbReference>
<dbReference type="Gramene" id="KZN09508">
    <property type="protein sequence ID" value="KZN09508"/>
    <property type="gene ID" value="DCAR_002164"/>
</dbReference>
<dbReference type="PANTHER" id="PTHR47974">
    <property type="entry name" value="OS07G0415500 PROTEIN"/>
    <property type="match status" value="1"/>
</dbReference>
<dbReference type="Gene3D" id="2.90.10.10">
    <property type="entry name" value="Bulb-type lectin domain"/>
    <property type="match status" value="1"/>
</dbReference>
<dbReference type="Pfam" id="PF00954">
    <property type="entry name" value="S_locus_glycop"/>
    <property type="match status" value="1"/>
</dbReference>